<dbReference type="EMBL" id="CP038017">
    <property type="protein sequence ID" value="QIV94481.1"/>
    <property type="molecule type" value="Genomic_DNA"/>
</dbReference>
<reference evidence="1 2" key="1">
    <citation type="submission" date="2019-03" db="EMBL/GenBank/DDBJ databases">
        <title>Complete Genome Sequence of Allofrancisella frigidaquae Strain SYSU 10HL1970 Isolated from Water-Cooling Systems in China.</title>
        <authorList>
            <person name="Ohrman C."/>
            <person name="Uneklint I."/>
            <person name="Sjodin A."/>
        </authorList>
    </citation>
    <scope>NUCLEOTIDE SEQUENCE [LARGE SCALE GENOMIC DNA]</scope>
    <source>
        <strain evidence="1 2">SYSU 10HL1970</strain>
    </source>
</reference>
<dbReference type="AlphaFoldDB" id="A0A6M3HWQ7"/>
<sequence>MSIEKQANLEKAGFIATIRGKKSLYFCKQNANVLAIEFDYYYLFVHRNWLNEFLKNPEHRFEVFLSAYGQPNGKTITINLSCQTIYSYTRHKTSLSGESIAGYLNGEYKPFAITSGKFPLNSPLAGVSDYTLKKYEYTHEYFQELILELGKGSSHQGVMIVRNRSMGNGSLSGAMDVLLKEHEFNVYSWHLLFCFNNKTTDHTYVKQGHNNYNNTTMVNTDLITDNNIYREKLIKNYIMNTSLFGKSDEAVSQFVDLLQDHTIEFKDLKHIKDLGVSAHAVGMYKNPAENDKLYFVKRFNIHDSPKYDEAIADAIAEIIYCKIWRYFIGNRASKSVLVINNNRIEGIASEGLNKFKEFGEIDLNDRFKYPGLATILFYSHILCEEDLHIYNYGVSEQYSTNQGKNIPVYCKIDHDYIISHLNKLTEFIKKPLDPRIYCFTDINQRISLFKELISSMRFTPGKADLKLVFGHSIRQLYNSNAKVTATTNDIQQAFEEAISLNRHFQEEINICFNNFTYKIKNQKVGEYFNSLKNLLNNFNDLQSISIQRRHIDKSFKLLNLLTQRFQCNTMELLRIPQK</sequence>
<evidence type="ECO:0000313" key="2">
    <source>
        <dbReference type="Proteomes" id="UP000503320"/>
    </source>
</evidence>
<keyword evidence="2" id="KW-1185">Reference proteome</keyword>
<dbReference type="KEGG" id="afri:E3E15_03535"/>
<organism evidence="1 2">
    <name type="scientific">Allofrancisella frigidaquae</name>
    <dbReference type="NCBI Taxonomy" id="1085644"/>
    <lineage>
        <taxon>Bacteria</taxon>
        <taxon>Pseudomonadati</taxon>
        <taxon>Pseudomonadota</taxon>
        <taxon>Gammaproteobacteria</taxon>
        <taxon>Thiotrichales</taxon>
        <taxon>Francisellaceae</taxon>
        <taxon>Allofrancisella</taxon>
    </lineage>
</organism>
<accession>A0A6M3HWQ7</accession>
<dbReference type="RefSeq" id="WP_172106610.1">
    <property type="nucleotide sequence ID" value="NZ_CP038017.1"/>
</dbReference>
<protein>
    <submittedName>
        <fullName evidence="1">Uncharacterized protein</fullName>
    </submittedName>
</protein>
<proteinExistence type="predicted"/>
<evidence type="ECO:0000313" key="1">
    <source>
        <dbReference type="EMBL" id="QIV94481.1"/>
    </source>
</evidence>
<name>A0A6M3HWQ7_9GAMM</name>
<gene>
    <name evidence="1" type="ORF">E3E15_03535</name>
</gene>
<dbReference type="Proteomes" id="UP000503320">
    <property type="component" value="Chromosome"/>
</dbReference>